<dbReference type="Proteomes" id="UP000095286">
    <property type="component" value="Unplaced"/>
</dbReference>
<name>A0AC35UCA7_9BILA</name>
<organism evidence="1 2">
    <name type="scientific">Rhabditophanes sp. KR3021</name>
    <dbReference type="NCBI Taxonomy" id="114890"/>
    <lineage>
        <taxon>Eukaryota</taxon>
        <taxon>Metazoa</taxon>
        <taxon>Ecdysozoa</taxon>
        <taxon>Nematoda</taxon>
        <taxon>Chromadorea</taxon>
        <taxon>Rhabditida</taxon>
        <taxon>Tylenchina</taxon>
        <taxon>Panagrolaimomorpha</taxon>
        <taxon>Strongyloidoidea</taxon>
        <taxon>Alloionematidae</taxon>
        <taxon>Rhabditophanes</taxon>
    </lineage>
</organism>
<protein>
    <submittedName>
        <fullName evidence="2">Down syndrome cell adhesion molecule-like protein Dscam2</fullName>
    </submittedName>
</protein>
<reference evidence="2" key="1">
    <citation type="submission" date="2016-11" db="UniProtKB">
        <authorList>
            <consortium name="WormBaseParasite"/>
        </authorList>
    </citation>
    <scope>IDENTIFICATION</scope>
    <source>
        <strain evidence="2">KR3021</strain>
    </source>
</reference>
<accession>A0AC35UCA7</accession>
<evidence type="ECO:0000313" key="1">
    <source>
        <dbReference type="Proteomes" id="UP000095286"/>
    </source>
</evidence>
<proteinExistence type="predicted"/>
<sequence>MDGVLLREDEYTFENERQRLVIDSVESGDAGHYNCLVANTVSESEKDIVLSILKAPEVLTAQQSVQVKEGNSSVFDCPILENNGVITWSRNGIPVNSISSNIQVTNGGKSLNILKVAKSHEGTFNCYIENGAGNGTANFELNVLIPPTITGPSFKSIDSAVGSNVTLSCVTSGSPTPVITWLLDSKPIPEGDTFELNGGELKIVGVQFDHKGRYSCESSNKVGTASKDFLVQVTELPQIKPMTSVLKVIEGQGATIRCEMSGNTVGNKVEWRKNGEKFASNFTHSSSNLHYIYINQAKLSDASNYTCLISNLAGEVSDTTQLKVIVPPTIIEGEKFIKIKEGEDLLLDCTSFGHPKPAITWRQGGIILNHTEEKLLIPTFTRDKATRFSCEAKNEANFAAADFVVEVLVKPTLKDTTRDIRVRENSQARLECKADGIPHPTITWLRGGRPITDKSNVLLSPRGESLMILKARKSDAGNYQCVAKSSAGETEGVFSLSVLTAPTIEQSIDQNPRVIFNNDAVLHCPVISSPPPTVTWERDGVKIDFEVEKRYKLVNGTDLLVTKSKSSDGGKFTCIGVNDVSELATDFILEVIDKPKFGTIGQTNYDVVIENDIVMTCPVDISSTRSGQRQQNSLLNVVWLKNGEVLVADKNKIHISQDGLKLTVMKSTSDDGGRFVCRLSNQAGEAEIDLSLKVLVPPKIDKSNLIQNPLAILERTTVLECPNSGIPTPTTSWLRDGVPISGLAEKYKIHETGQSIEIKNIEIQDQARYTCVVENRGGRTSEDFNLEVLIPPQMERDYVEKVVKREGEVLSLVCPLKINSDPNANMHVSWYKNKRPLDPMSSLGNFKITSEGRRFQIASVSLYDASNYSCTATNRAGESSSYFEVNILCTVFTTKYCRDLERLDILDNVYDFKSQKEPSKKRLLRRLKFTRDDEIRLKAREEILMEAIYPEPTPEAIIKIMRRPNKWHKISRQGNEQIEESVHESKQAYYDDNHNWNNLRYFLAKPTMDSTKIDLDPHVYEDQNVLLWCPSSGNPEPTVTWYKNSIEVESLNDPRITVFTHNNSLSIANAGAGDKAMWSCQATNDAGSNDLEILLDVWIKPQVTLSSETGTVKKVGSPVSIYCNASGNPEPVISWKFNENFITTSHDGVRLSQQNARLDIPKLKESDVGGYYCVATNDYATAEGAITVDILIPPSIDRDGIDATPRLPTGKTLILSCEENVGKPQSKLEWTINGTSVREGNPLIQISDEGRLLKIPNLTLGDKGLYQCTAVNEAGTNEFVYKVDVDQVPVIFNSGIVQGVDQQAFNLEILIKPSISESSPNATVIPVNTPFSLFCTPRGYPPPQVIFFLDEEPIELALAKGSYNTTSEDGDLNIGGISKPGTYVIRCEASNPAGIDDKELVVKILLPPSLATNGKKGLNITEGEPAALTCDISQADPENIEWKKDGVVLKIEEGYTLSEDKTVLQIMKTKLKDEGKFSCEGRNKAGNVTQEIEVFIGVPPKISEKSTLIKVKQGEKGEIWCEGAGIPSPKITWMKDNEPLLNTAFDSIGGEIRAAAIFEKVTSEMQGVYACKVENWAGTVYKDFDLVVLIPPTITPKEQEITATVGDVVIMECNSTGNPEPLLTWVKLPDVNISGSEGKYKLMGQTLAINNVTFDDEGYYNCIAKSDDAGQAIAKRKLTVKPKEQKFKVIYVTCDDFGNPISTELIENRGDSPESDLLVFSNKPAELAPNGTDRIYHKCSPKLRDPRKLPYLLGFPEFIVKPLDKIVSEGETITLNCSAAGPPLPILEWLRNGVPMKEFSKREGNSSITVAITKSNQSTIFFTCVAKNSIGTSRVAAKVTVIDKAMKSTTKVTNVTLVDCLLPPVFKREVSNKAGPGKVIFKIDNQQINPNDESIHIMNNNSMVIGYPAPQEDLNYIDCYIDGHQGTPNASYIEVKKDVAPKVVIRQVRIFAKPNTDVLIDCRLKKGNPLTTKVRWSKDDVDINLLGDKYHVFGNNSLLIKNVNHRSRGNSATISGIGSTFLPHGQRYSCFFQFREKFGFGVGLPSKIKIVFLLKAIQFLSFAHNYKGTNGYVNKGSEKYKYFLIQNTKLLTYSEMFYISNFHAFFNFQNFKCRASTSKGKSFDSVKLFIDDKPASVEGVIGGFINDQQIKSQNLMMGTDSTFESNDFVMKIENLVANTTSLTKSLVNILSIPFPLYGYQSEGGNIARKKGLFDRMTEYNFDTGHKLRVKQKGKGYDDNKLNMDVEFDGNMPDSTFENINFDDFEEILVESNPGQLTGKGKSAYNLNNNKHRVNFRWNDQIDYEREPTDSNEILNGEHVKITGSPQINNDMMKMATKATKLDNCPDGFLKIKNKCVDIDECKLDVCNDSPDSECVNLPGSYECTADACPVGYNLHWDGTCTDVNECSRGHQVCEGNKECRNLDGSFECVDVCASGFKLNKFNVCEDVDECKEKYCDFTMNCNNFIGEYMCWCPVGFPDVNGTCRGLAFDEEHPVKDIDYSKDEYHEKCPSNYHWNGTTCGYYDSCSFDAPCYQHSCHNTATSYYCTCLEGYSKDASGQSDKCLDIDECAGADVCAAGKLCLNVLGSFSCVSNPCPQGFHFEDRMCKPNCYLCNLSPIRIETIAVKRGISKNTPFLRLTTTDTHDRVLTNTEYHLNYDYRFRIENSNGRGTILNTESLDEASVHKLMIHSTPKDTEGNILRGKIQKTILYVSVSPNDF</sequence>
<dbReference type="WBParaSite" id="RSKR_0001015400.1">
    <property type="protein sequence ID" value="RSKR_0001015400.1"/>
    <property type="gene ID" value="RSKR_0001015400"/>
</dbReference>
<evidence type="ECO:0000313" key="2">
    <source>
        <dbReference type="WBParaSite" id="RSKR_0001015400.1"/>
    </source>
</evidence>